<reference evidence="7" key="1">
    <citation type="journal article" date="2019" name="Int. J. Syst. Evol. Microbiol.">
        <title>The Global Catalogue of Microorganisms (GCM) 10K type strain sequencing project: providing services to taxonomists for standard genome sequencing and annotation.</title>
        <authorList>
            <consortium name="The Broad Institute Genomics Platform"/>
            <consortium name="The Broad Institute Genome Sequencing Center for Infectious Disease"/>
            <person name="Wu L."/>
            <person name="Ma J."/>
        </authorList>
    </citation>
    <scope>NUCLEOTIDE SEQUENCE [LARGE SCALE GENOMIC DNA]</scope>
    <source>
        <strain evidence="7">CCM 2767</strain>
    </source>
</reference>
<comment type="caution">
    <text evidence="6">The sequence shown here is derived from an EMBL/GenBank/DDBJ whole genome shotgun (WGS) entry which is preliminary data.</text>
</comment>
<dbReference type="PROSITE" id="PS50977">
    <property type="entry name" value="HTH_TETR_2"/>
    <property type="match status" value="1"/>
</dbReference>
<sequence length="183" mass="20455">MADKRELLVSKAMELFAEGGYTAVGIDRILAEAGVAKMTLYKYFPSKTDLILEVLTKRDDYFRTSLMAAADSKKTTSTKIQALFTWHDEWFKRADFNGCMFINAAAEFHDRESPIHLMAARHKELIIDYIEGILKQEYGASSRKLARQINLLLDGAIDAAHVIGEKHAAADAWDVAKGLLQAS</sequence>
<dbReference type="PANTHER" id="PTHR47506">
    <property type="entry name" value="TRANSCRIPTIONAL REGULATORY PROTEIN"/>
    <property type="match status" value="1"/>
</dbReference>
<feature type="domain" description="HTH tetR-type" evidence="5">
    <location>
        <begin position="2"/>
        <end position="62"/>
    </location>
</feature>
<evidence type="ECO:0000256" key="4">
    <source>
        <dbReference type="PROSITE-ProRule" id="PRU00335"/>
    </source>
</evidence>
<dbReference type="Pfam" id="PF00440">
    <property type="entry name" value="TetR_N"/>
    <property type="match status" value="1"/>
</dbReference>
<dbReference type="GO" id="GO:0003677">
    <property type="term" value="F:DNA binding"/>
    <property type="evidence" value="ECO:0007669"/>
    <property type="project" value="UniProtKB-UniRule"/>
</dbReference>
<dbReference type="SUPFAM" id="SSF48498">
    <property type="entry name" value="Tetracyclin repressor-like, C-terminal domain"/>
    <property type="match status" value="1"/>
</dbReference>
<proteinExistence type="predicted"/>
<dbReference type="InterPro" id="IPR009057">
    <property type="entry name" value="Homeodomain-like_sf"/>
</dbReference>
<evidence type="ECO:0000313" key="6">
    <source>
        <dbReference type="EMBL" id="GGI18455.1"/>
    </source>
</evidence>
<keyword evidence="3" id="KW-0804">Transcription</keyword>
<evidence type="ECO:0000256" key="1">
    <source>
        <dbReference type="ARBA" id="ARBA00023015"/>
    </source>
</evidence>
<dbReference type="InterPro" id="IPR001647">
    <property type="entry name" value="HTH_TetR"/>
</dbReference>
<evidence type="ECO:0000256" key="2">
    <source>
        <dbReference type="ARBA" id="ARBA00023125"/>
    </source>
</evidence>
<dbReference type="EMBL" id="BMDI01000001">
    <property type="protein sequence ID" value="GGI18455.1"/>
    <property type="molecule type" value="Genomic_DNA"/>
</dbReference>
<evidence type="ECO:0000313" key="7">
    <source>
        <dbReference type="Proteomes" id="UP000642180"/>
    </source>
</evidence>
<gene>
    <name evidence="6" type="ORF">GCM10008066_14100</name>
</gene>
<dbReference type="InterPro" id="IPR036271">
    <property type="entry name" value="Tet_transcr_reg_TetR-rel_C_sf"/>
</dbReference>
<dbReference type="Gene3D" id="1.10.357.10">
    <property type="entry name" value="Tetracycline Repressor, domain 2"/>
    <property type="match status" value="1"/>
</dbReference>
<dbReference type="RefSeq" id="WP_188380534.1">
    <property type="nucleotide sequence ID" value="NZ_BMDI01000001.1"/>
</dbReference>
<evidence type="ECO:0000259" key="5">
    <source>
        <dbReference type="PROSITE" id="PS50977"/>
    </source>
</evidence>
<dbReference type="AlphaFoldDB" id="A0A8J3F106"/>
<organism evidence="6 7">
    <name type="scientific">Oxalicibacterium faecigallinarum</name>
    <dbReference type="NCBI Taxonomy" id="573741"/>
    <lineage>
        <taxon>Bacteria</taxon>
        <taxon>Pseudomonadati</taxon>
        <taxon>Pseudomonadota</taxon>
        <taxon>Betaproteobacteria</taxon>
        <taxon>Burkholderiales</taxon>
        <taxon>Oxalobacteraceae</taxon>
        <taxon>Oxalicibacterium</taxon>
    </lineage>
</organism>
<evidence type="ECO:0000256" key="3">
    <source>
        <dbReference type="ARBA" id="ARBA00023163"/>
    </source>
</evidence>
<dbReference type="SUPFAM" id="SSF46689">
    <property type="entry name" value="Homeodomain-like"/>
    <property type="match status" value="1"/>
</dbReference>
<dbReference type="PRINTS" id="PR00455">
    <property type="entry name" value="HTHTETR"/>
</dbReference>
<protein>
    <submittedName>
        <fullName evidence="6">TetR family transcriptional regulator</fullName>
    </submittedName>
</protein>
<keyword evidence="1" id="KW-0805">Transcription regulation</keyword>
<keyword evidence="7" id="KW-1185">Reference proteome</keyword>
<name>A0A8J3F106_9BURK</name>
<keyword evidence="2 4" id="KW-0238">DNA-binding</keyword>
<feature type="DNA-binding region" description="H-T-H motif" evidence="4">
    <location>
        <begin position="25"/>
        <end position="44"/>
    </location>
</feature>
<accession>A0A8J3F106</accession>
<dbReference type="Proteomes" id="UP000642180">
    <property type="component" value="Unassembled WGS sequence"/>
</dbReference>
<dbReference type="PANTHER" id="PTHR47506:SF1">
    <property type="entry name" value="HTH-TYPE TRANSCRIPTIONAL REGULATOR YJDC"/>
    <property type="match status" value="1"/>
</dbReference>